<evidence type="ECO:0000256" key="2">
    <source>
        <dbReference type="ARBA" id="ARBA00007935"/>
    </source>
</evidence>
<evidence type="ECO:0000313" key="9">
    <source>
        <dbReference type="EMBL" id="MFD1693999.1"/>
    </source>
</evidence>
<feature type="transmembrane region" description="Helical" evidence="8">
    <location>
        <begin position="145"/>
        <end position="163"/>
    </location>
</feature>
<feature type="transmembrane region" description="Helical" evidence="8">
    <location>
        <begin position="390"/>
        <end position="410"/>
    </location>
</feature>
<dbReference type="CDD" id="cd06550">
    <property type="entry name" value="TM_ABC_iron-siderophores_like"/>
    <property type="match status" value="2"/>
</dbReference>
<feature type="transmembrane region" description="Helical" evidence="8">
    <location>
        <begin position="430"/>
        <end position="451"/>
    </location>
</feature>
<feature type="transmembrane region" description="Helical" evidence="8">
    <location>
        <begin position="83"/>
        <end position="104"/>
    </location>
</feature>
<feature type="transmembrane region" description="Helical" evidence="8">
    <location>
        <begin position="340"/>
        <end position="359"/>
    </location>
</feature>
<evidence type="ECO:0000256" key="3">
    <source>
        <dbReference type="ARBA" id="ARBA00022448"/>
    </source>
</evidence>
<dbReference type="SUPFAM" id="SSF81345">
    <property type="entry name" value="ABC transporter involved in vitamin B12 uptake, BtuC"/>
    <property type="match status" value="2"/>
</dbReference>
<keyword evidence="4" id="KW-1003">Cell membrane</keyword>
<feature type="transmembrane region" description="Helical" evidence="8">
    <location>
        <begin position="678"/>
        <end position="695"/>
    </location>
</feature>
<feature type="transmembrane region" description="Helical" evidence="8">
    <location>
        <begin position="490"/>
        <end position="509"/>
    </location>
</feature>
<feature type="transmembrane region" description="Helical" evidence="8">
    <location>
        <begin position="518"/>
        <end position="540"/>
    </location>
</feature>
<dbReference type="PANTHER" id="PTHR30472">
    <property type="entry name" value="FERRIC ENTEROBACTIN TRANSPORT SYSTEM PERMEASE PROTEIN"/>
    <property type="match status" value="1"/>
</dbReference>
<feature type="transmembrane region" description="Helical" evidence="8">
    <location>
        <begin position="170"/>
        <end position="194"/>
    </location>
</feature>
<dbReference type="InterPro" id="IPR000522">
    <property type="entry name" value="ABC_transptr_permease_BtuC"/>
</dbReference>
<feature type="transmembrane region" description="Helical" evidence="8">
    <location>
        <begin position="645"/>
        <end position="666"/>
    </location>
</feature>
<dbReference type="Proteomes" id="UP001597327">
    <property type="component" value="Unassembled WGS sequence"/>
</dbReference>
<reference evidence="10" key="1">
    <citation type="journal article" date="2019" name="Int. J. Syst. Evol. Microbiol.">
        <title>The Global Catalogue of Microorganisms (GCM) 10K type strain sequencing project: providing services to taxonomists for standard genome sequencing and annotation.</title>
        <authorList>
            <consortium name="The Broad Institute Genomics Platform"/>
            <consortium name="The Broad Institute Genome Sequencing Center for Infectious Disease"/>
            <person name="Wu L."/>
            <person name="Ma J."/>
        </authorList>
    </citation>
    <scope>NUCLEOTIDE SEQUENCE [LARGE SCALE GENOMIC DNA]</scope>
    <source>
        <strain evidence="10">JCM 3369</strain>
    </source>
</reference>
<feature type="transmembrane region" description="Helical" evidence="8">
    <location>
        <begin position="560"/>
        <end position="585"/>
    </location>
</feature>
<protein>
    <submittedName>
        <fullName evidence="9">Fe(3+)-hydroxamate ABC transporter permease FhuB</fullName>
    </submittedName>
</protein>
<keyword evidence="3" id="KW-0813">Transport</keyword>
<dbReference type="EMBL" id="JBHUFA010000001">
    <property type="protein sequence ID" value="MFD1693999.1"/>
    <property type="molecule type" value="Genomic_DNA"/>
</dbReference>
<feature type="transmembrane region" description="Helical" evidence="8">
    <location>
        <begin position="214"/>
        <end position="234"/>
    </location>
</feature>
<comment type="subcellular location">
    <subcellularLocation>
        <location evidence="1">Cell membrane</location>
        <topology evidence="1">Multi-pass membrane protein</topology>
    </subcellularLocation>
</comment>
<feature type="transmembrane region" description="Helical" evidence="8">
    <location>
        <begin position="463"/>
        <end position="484"/>
    </location>
</feature>
<evidence type="ECO:0000256" key="7">
    <source>
        <dbReference type="ARBA" id="ARBA00023136"/>
    </source>
</evidence>
<keyword evidence="7 8" id="KW-0472">Membrane</keyword>
<dbReference type="InterPro" id="IPR037294">
    <property type="entry name" value="ABC_BtuC-like"/>
</dbReference>
<dbReference type="NCBIfam" id="NF007866">
    <property type="entry name" value="PRK10577.1-2"/>
    <property type="match status" value="1"/>
</dbReference>
<evidence type="ECO:0000256" key="8">
    <source>
        <dbReference type="SAM" id="Phobius"/>
    </source>
</evidence>
<evidence type="ECO:0000256" key="6">
    <source>
        <dbReference type="ARBA" id="ARBA00022989"/>
    </source>
</evidence>
<keyword evidence="5 8" id="KW-0812">Transmembrane</keyword>
<sequence length="702" mass="70944">MTDRLPLHASGPAQAVAAGSARLAPDLLRRLPAILTASALLLIALRLHLGWQEVVTCKTAPDPASGHASGACSLARLTFASALLPRLAIGLVAGAALGLSGLLLQRVLRNPLAEPATLGITAGAQLALAIATLFLPALLTLGREPVALLGGLGTVALLLSLTWRKGLDPVSVVLGGMMLTMMAVAASAALIIFNGDYVFSLFVWGGGSLVQQDWQATGILGTLTLAVALCAVLLRRPLTLLSLDDRAARGLGLAVITLRIVLLALATGLASAVTAHLGPIAFIGLGGPALARIAATGGSGTASGTSSGGQTLSALVISATLLSVTDSALALTIGREFDRIPAGAATALLGGPLLLWVLPRLSMLRPGERRDTGSLPPAPTGPLQQSPARLALLALGLVLACALALCLGRNGQGWQLVTGADLADMLPWRLPRILTALAGGALLATAGVILQKLSGNPLAGPEILGVGAASGVGLCLMLLIVPLAGSELRLAASTTGALLATLLILRLATRAGFSRERLLLGGVALGAFCSAILSAVMAMGTPVSYQLVAWMTGSTQSATLAGGLALTGSALGLVALLLGLGRWLDLLSLGDPLARSLGLPLRPARLTLIALGAAATALATLSIGPLSFIGLVAPHLARLGGFAHGRAHVIASTLCGGMLLVISDWLSRQLAFPYQLPLGLIASLLAGPYLLWLLGNGRSRLH</sequence>
<feature type="transmembrane region" description="Helical" evidence="8">
    <location>
        <begin position="246"/>
        <end position="266"/>
    </location>
</feature>
<dbReference type="PANTHER" id="PTHR30472:SF37">
    <property type="entry name" value="FE(3+) DICITRATE TRANSPORT SYSTEM PERMEASE PROTEIN FECD-RELATED"/>
    <property type="match status" value="1"/>
</dbReference>
<dbReference type="Pfam" id="PF01032">
    <property type="entry name" value="FecCD"/>
    <property type="match status" value="2"/>
</dbReference>
<accession>A0ABW4JPL8</accession>
<dbReference type="RefSeq" id="WP_188318820.1">
    <property type="nucleotide sequence ID" value="NZ_JBHUFA010000001.1"/>
</dbReference>
<evidence type="ECO:0000256" key="4">
    <source>
        <dbReference type="ARBA" id="ARBA00022475"/>
    </source>
</evidence>
<comment type="caution">
    <text evidence="9">The sequence shown here is derived from an EMBL/GenBank/DDBJ whole genome shotgun (WGS) entry which is preliminary data.</text>
</comment>
<evidence type="ECO:0000256" key="5">
    <source>
        <dbReference type="ARBA" id="ARBA00022692"/>
    </source>
</evidence>
<feature type="transmembrane region" description="Helical" evidence="8">
    <location>
        <begin position="606"/>
        <end position="633"/>
    </location>
</feature>
<gene>
    <name evidence="9" type="primary">fhuB</name>
    <name evidence="9" type="ORF">ACFSC7_00580</name>
</gene>
<evidence type="ECO:0000256" key="1">
    <source>
        <dbReference type="ARBA" id="ARBA00004651"/>
    </source>
</evidence>
<name>A0ABW4JPL8_9HYPH</name>
<evidence type="ECO:0000313" key="10">
    <source>
        <dbReference type="Proteomes" id="UP001597327"/>
    </source>
</evidence>
<comment type="similarity">
    <text evidence="2">Belongs to the binding-protein-dependent transport system permease family. FecCD subfamily.</text>
</comment>
<feature type="transmembrane region" description="Helical" evidence="8">
    <location>
        <begin position="116"/>
        <end position="139"/>
    </location>
</feature>
<dbReference type="Gene3D" id="1.10.3470.10">
    <property type="entry name" value="ABC transporter involved in vitamin B12 uptake, BtuC"/>
    <property type="match status" value="2"/>
</dbReference>
<organism evidence="9 10">
    <name type="scientific">Roseibium aestuarii</name>
    <dbReference type="NCBI Taxonomy" id="2600299"/>
    <lineage>
        <taxon>Bacteria</taxon>
        <taxon>Pseudomonadati</taxon>
        <taxon>Pseudomonadota</taxon>
        <taxon>Alphaproteobacteria</taxon>
        <taxon>Hyphomicrobiales</taxon>
        <taxon>Stappiaceae</taxon>
        <taxon>Roseibium</taxon>
    </lineage>
</organism>
<keyword evidence="6 8" id="KW-1133">Transmembrane helix</keyword>
<feature type="transmembrane region" description="Helical" evidence="8">
    <location>
        <begin position="312"/>
        <end position="334"/>
    </location>
</feature>
<proteinExistence type="inferred from homology"/>
<feature type="transmembrane region" description="Helical" evidence="8">
    <location>
        <begin position="272"/>
        <end position="291"/>
    </location>
</feature>
<keyword evidence="10" id="KW-1185">Reference proteome</keyword>